<evidence type="ECO:0000256" key="12">
    <source>
        <dbReference type="ARBA" id="ARBA00049763"/>
    </source>
</evidence>
<feature type="transmembrane region" description="Helical" evidence="13">
    <location>
        <begin position="157"/>
        <end position="180"/>
    </location>
</feature>
<evidence type="ECO:0000256" key="10">
    <source>
        <dbReference type="ARBA" id="ARBA00047280"/>
    </source>
</evidence>
<dbReference type="EMBL" id="VSWD01000009">
    <property type="protein sequence ID" value="KAK3093080.1"/>
    <property type="molecule type" value="Genomic_DNA"/>
</dbReference>
<feature type="transmembrane region" description="Helical" evidence="13">
    <location>
        <begin position="12"/>
        <end position="31"/>
    </location>
</feature>
<keyword evidence="6" id="KW-0256">Endoplasmic reticulum</keyword>
<evidence type="ECO:0000256" key="6">
    <source>
        <dbReference type="ARBA" id="ARBA00022824"/>
    </source>
</evidence>
<feature type="transmembrane region" description="Helical" evidence="13">
    <location>
        <begin position="90"/>
        <end position="113"/>
    </location>
</feature>
<feature type="transmembrane region" description="Helical" evidence="13">
    <location>
        <begin position="258"/>
        <end position="282"/>
    </location>
</feature>
<evidence type="ECO:0000256" key="5">
    <source>
        <dbReference type="ARBA" id="ARBA00022801"/>
    </source>
</evidence>
<comment type="catalytic activity">
    <reaction evidence="10">
        <text>Hydrolyzes the peptide bond -P2-(S-farnesyl or geranylgeranyl)C-P1'-P2'-P3'-COOH where P1' and P2' are amino acids with aliphatic sidechains and P3' is any C-terminal residue.</text>
        <dbReference type="EC" id="3.4.26.1"/>
    </reaction>
</comment>
<sequence>MADLIFAVDPWQAILLCLLFAIIYVASLYVWADSVNKNRDHPDTIKRRFTSVSVICVIIPLLLRFFSTYADSVHAHSFLEWLGLRFSGLIPSLILPLALTMVLFLGPLTLHYVDGVFSIYMDSRYWTNSMKNLIWIRNHIVAPFSEEFIYRACMLPVLVPCFGPGMSTFLCPLFFGVAHFHHMIERIIQGKQEVSDALKQSFFQLTYTTLFGAYSAFLFLRTGHLMAPVIAHAFCNHMGFPAFGEVMHHPNTATRHKLIASFVFGLILWVALLYPLTSPFIYANDIYDL</sequence>
<organism evidence="15 16">
    <name type="scientific">Pinctada imbricata</name>
    <name type="common">Atlantic pearl-oyster</name>
    <name type="synonym">Pinctada martensii</name>
    <dbReference type="NCBI Taxonomy" id="66713"/>
    <lineage>
        <taxon>Eukaryota</taxon>
        <taxon>Metazoa</taxon>
        <taxon>Spiralia</taxon>
        <taxon>Lophotrochozoa</taxon>
        <taxon>Mollusca</taxon>
        <taxon>Bivalvia</taxon>
        <taxon>Autobranchia</taxon>
        <taxon>Pteriomorphia</taxon>
        <taxon>Pterioida</taxon>
        <taxon>Pterioidea</taxon>
        <taxon>Pteriidae</taxon>
        <taxon>Pinctada</taxon>
    </lineage>
</organism>
<comment type="similarity">
    <text evidence="2">Belongs to the peptidase U48 family.</text>
</comment>
<keyword evidence="8 13" id="KW-0472">Membrane</keyword>
<keyword evidence="4 13" id="KW-0812">Transmembrane</keyword>
<keyword evidence="5" id="KW-0378">Hydrolase</keyword>
<dbReference type="GO" id="GO:0005789">
    <property type="term" value="C:endoplasmic reticulum membrane"/>
    <property type="evidence" value="ECO:0007669"/>
    <property type="project" value="UniProtKB-SubCell"/>
</dbReference>
<dbReference type="InterPro" id="IPR003675">
    <property type="entry name" value="Rce1/LyrA-like_dom"/>
</dbReference>
<dbReference type="Pfam" id="PF02517">
    <property type="entry name" value="Rce1-like"/>
    <property type="match status" value="1"/>
</dbReference>
<evidence type="ECO:0000256" key="1">
    <source>
        <dbReference type="ARBA" id="ARBA00004477"/>
    </source>
</evidence>
<evidence type="ECO:0000256" key="11">
    <source>
        <dbReference type="ARBA" id="ARBA00049729"/>
    </source>
</evidence>
<evidence type="ECO:0000259" key="14">
    <source>
        <dbReference type="Pfam" id="PF02517"/>
    </source>
</evidence>
<dbReference type="AlphaFoldDB" id="A0AA88Y357"/>
<feature type="transmembrane region" description="Helical" evidence="13">
    <location>
        <begin position="201"/>
        <end position="220"/>
    </location>
</feature>
<feature type="domain" description="CAAX prenyl protease 2/Lysostaphin resistance protein A-like" evidence="14">
    <location>
        <begin position="133"/>
        <end position="238"/>
    </location>
</feature>
<keyword evidence="7 13" id="KW-1133">Transmembrane helix</keyword>
<dbReference type="InterPro" id="IPR039731">
    <property type="entry name" value="Rce1"/>
</dbReference>
<evidence type="ECO:0000256" key="4">
    <source>
        <dbReference type="ARBA" id="ARBA00022692"/>
    </source>
</evidence>
<dbReference type="Proteomes" id="UP001186944">
    <property type="component" value="Unassembled WGS sequence"/>
</dbReference>
<dbReference type="EC" id="3.4.26.1" evidence="11"/>
<evidence type="ECO:0000256" key="2">
    <source>
        <dbReference type="ARBA" id="ARBA00006897"/>
    </source>
</evidence>
<protein>
    <recommendedName>
        <fullName evidence="12">CAAX prenyl protease 2</fullName>
        <ecNumber evidence="11">3.4.26.1</ecNumber>
    </recommendedName>
    <alternativeName>
        <fullName evidence="9">Farnesylated proteins-converting enzyme 2</fullName>
    </alternativeName>
</protein>
<dbReference type="PANTHER" id="PTHR13046">
    <property type="entry name" value="PROTEASE U48 CAAX PRENYL PROTEASE RCE1"/>
    <property type="match status" value="1"/>
</dbReference>
<evidence type="ECO:0000256" key="13">
    <source>
        <dbReference type="SAM" id="Phobius"/>
    </source>
</evidence>
<evidence type="ECO:0000256" key="9">
    <source>
        <dbReference type="ARBA" id="ARBA00032607"/>
    </source>
</evidence>
<comment type="caution">
    <text evidence="15">The sequence shown here is derived from an EMBL/GenBank/DDBJ whole genome shotgun (WGS) entry which is preliminary data.</text>
</comment>
<keyword evidence="16" id="KW-1185">Reference proteome</keyword>
<dbReference type="GO" id="GO:0004222">
    <property type="term" value="F:metalloendopeptidase activity"/>
    <property type="evidence" value="ECO:0007669"/>
    <property type="project" value="InterPro"/>
</dbReference>
<dbReference type="PANTHER" id="PTHR13046:SF0">
    <property type="entry name" value="CAAX PRENYL PROTEASE 2"/>
    <property type="match status" value="1"/>
</dbReference>
<dbReference type="GO" id="GO:0071586">
    <property type="term" value="P:CAAX-box protein processing"/>
    <property type="evidence" value="ECO:0007669"/>
    <property type="project" value="InterPro"/>
</dbReference>
<proteinExistence type="inferred from homology"/>
<reference evidence="15" key="1">
    <citation type="submission" date="2019-08" db="EMBL/GenBank/DDBJ databases">
        <title>The improved chromosome-level genome for the pearl oyster Pinctada fucata martensii using PacBio sequencing and Hi-C.</title>
        <authorList>
            <person name="Zheng Z."/>
        </authorList>
    </citation>
    <scope>NUCLEOTIDE SEQUENCE</scope>
    <source>
        <strain evidence="15">ZZ-2019</strain>
        <tissue evidence="15">Adductor muscle</tissue>
    </source>
</reference>
<evidence type="ECO:0000256" key="3">
    <source>
        <dbReference type="ARBA" id="ARBA00022670"/>
    </source>
</evidence>
<evidence type="ECO:0000313" key="15">
    <source>
        <dbReference type="EMBL" id="KAK3093080.1"/>
    </source>
</evidence>
<comment type="subcellular location">
    <subcellularLocation>
        <location evidence="1">Endoplasmic reticulum membrane</location>
        <topology evidence="1">Multi-pass membrane protein</topology>
    </subcellularLocation>
</comment>
<keyword evidence="3" id="KW-0645">Protease</keyword>
<accession>A0AA88Y357</accession>
<evidence type="ECO:0000313" key="16">
    <source>
        <dbReference type="Proteomes" id="UP001186944"/>
    </source>
</evidence>
<evidence type="ECO:0000256" key="8">
    <source>
        <dbReference type="ARBA" id="ARBA00023136"/>
    </source>
</evidence>
<feature type="transmembrane region" description="Helical" evidence="13">
    <location>
        <begin position="52"/>
        <end position="70"/>
    </location>
</feature>
<gene>
    <name evidence="15" type="ORF">FSP39_010807</name>
</gene>
<evidence type="ECO:0000256" key="7">
    <source>
        <dbReference type="ARBA" id="ARBA00022989"/>
    </source>
</evidence>
<name>A0AA88Y357_PINIB</name>